<dbReference type="RefSeq" id="XP_035347171.1">
    <property type="nucleotide sequence ID" value="XM_035491278.1"/>
</dbReference>
<dbReference type="InterPro" id="IPR050360">
    <property type="entry name" value="MFS_Sugar_Transporters"/>
</dbReference>
<dbReference type="EMBL" id="CP055901">
    <property type="protein sequence ID" value="QKX60996.1"/>
    <property type="molecule type" value="Genomic_DNA"/>
</dbReference>
<dbReference type="KEGG" id="trg:TRUGW13939_08142"/>
<feature type="transmembrane region" description="Helical" evidence="7">
    <location>
        <begin position="318"/>
        <end position="338"/>
    </location>
</feature>
<dbReference type="InterPro" id="IPR005829">
    <property type="entry name" value="Sugar_transporter_CS"/>
</dbReference>
<dbReference type="PROSITE" id="PS00216">
    <property type="entry name" value="SUGAR_TRANSPORT_1"/>
    <property type="match status" value="1"/>
</dbReference>
<evidence type="ECO:0000313" key="9">
    <source>
        <dbReference type="EMBL" id="QKX60996.1"/>
    </source>
</evidence>
<dbReference type="InterPro" id="IPR005828">
    <property type="entry name" value="MFS_sugar_transport-like"/>
</dbReference>
<evidence type="ECO:0000256" key="3">
    <source>
        <dbReference type="ARBA" id="ARBA00022448"/>
    </source>
</evidence>
<evidence type="ECO:0000256" key="6">
    <source>
        <dbReference type="ARBA" id="ARBA00023136"/>
    </source>
</evidence>
<dbReference type="Gene3D" id="1.20.1250.20">
    <property type="entry name" value="MFS general substrate transporter like domains"/>
    <property type="match status" value="1"/>
</dbReference>
<feature type="transmembrane region" description="Helical" evidence="7">
    <location>
        <begin position="217"/>
        <end position="241"/>
    </location>
</feature>
<feature type="transmembrane region" description="Helical" evidence="7">
    <location>
        <begin position="18"/>
        <end position="38"/>
    </location>
</feature>
<evidence type="ECO:0000256" key="1">
    <source>
        <dbReference type="ARBA" id="ARBA00004141"/>
    </source>
</evidence>
<dbReference type="PANTHER" id="PTHR48022:SF59">
    <property type="entry name" value="MAJOR FACILITATOR SUPERFAMILY (MFS) PROFILE DOMAIN-CONTAINING PROTEIN"/>
    <property type="match status" value="1"/>
</dbReference>
<dbReference type="GO" id="GO:0016020">
    <property type="term" value="C:membrane"/>
    <property type="evidence" value="ECO:0007669"/>
    <property type="project" value="UniProtKB-SubCell"/>
</dbReference>
<comment type="subcellular location">
    <subcellularLocation>
        <location evidence="1">Membrane</location>
        <topology evidence="1">Multi-pass membrane protein</topology>
    </subcellularLocation>
</comment>
<dbReference type="PROSITE" id="PS50850">
    <property type="entry name" value="MFS"/>
    <property type="match status" value="1"/>
</dbReference>
<keyword evidence="5 7" id="KW-1133">Transmembrane helix</keyword>
<dbReference type="GO" id="GO:0005351">
    <property type="term" value="F:carbohydrate:proton symporter activity"/>
    <property type="evidence" value="ECO:0007669"/>
    <property type="project" value="TreeGrafter"/>
</dbReference>
<reference evidence="10" key="1">
    <citation type="submission" date="2020-06" db="EMBL/GenBank/DDBJ databases">
        <title>A chromosome-scale genome assembly of Talaromyces rugulosus W13939.</title>
        <authorList>
            <person name="Wang B."/>
            <person name="Guo L."/>
            <person name="Ye K."/>
            <person name="Wang L."/>
        </authorList>
    </citation>
    <scope>NUCLEOTIDE SEQUENCE [LARGE SCALE GENOMIC DNA]</scope>
    <source>
        <strain evidence="10">W13939</strain>
    </source>
</reference>
<evidence type="ECO:0000256" key="2">
    <source>
        <dbReference type="ARBA" id="ARBA00010992"/>
    </source>
</evidence>
<keyword evidence="10" id="KW-1185">Reference proteome</keyword>
<feature type="transmembrane region" description="Helical" evidence="7">
    <location>
        <begin position="184"/>
        <end position="205"/>
    </location>
</feature>
<dbReference type="Proteomes" id="UP000509510">
    <property type="component" value="Chromosome IV"/>
</dbReference>
<evidence type="ECO:0000256" key="4">
    <source>
        <dbReference type="ARBA" id="ARBA00022692"/>
    </source>
</evidence>
<name>A0A7H8R4A2_TALRU</name>
<dbReference type="SUPFAM" id="SSF103473">
    <property type="entry name" value="MFS general substrate transporter"/>
    <property type="match status" value="1"/>
</dbReference>
<dbReference type="InterPro" id="IPR020846">
    <property type="entry name" value="MFS_dom"/>
</dbReference>
<dbReference type="GeneID" id="55995631"/>
<feature type="transmembrane region" description="Helical" evidence="7">
    <location>
        <begin position="50"/>
        <end position="74"/>
    </location>
</feature>
<evidence type="ECO:0000259" key="8">
    <source>
        <dbReference type="PROSITE" id="PS50850"/>
    </source>
</evidence>
<gene>
    <name evidence="9" type="ORF">TRUGW13939_08142</name>
</gene>
<sequence>MIAVGSQGNLATIYAGRIVAGFGIGPLTVIGPVSLVEIAPTEIRGLLTTWFTVVLLLSLFLAAFTVYGCFVHMAASSLQWQIPFFVPCIIMAFVIVASFFVTESPRWLFLAGRDEEATEALVKIRGLPLDHPRVQSELQDIKKSLAKERSAYGNGTSYSLRGLRAILKETFLVPANLRRTQQALISYALAQLSGANSITTYLVPVLNMVGVTGGSSYSLFVAAMYGVGKFFYTIIASFFFVDALGRRNSLFIGITIQMFSDIYIGVFIKYHQAGPVSNAAGQAAIAAIFIHGFGYAVGLLVLPYVFVSELWPNQIRSFGAALTQTFHWLFFFGVNKGVPSLLAKTDNWGGFLFFAGWCFLALIYAFLVVPETAGVDLEKLDDLFEGPWWNQYKRTKAVVVIESLETSDHESEATTGKAVAVKD</sequence>
<dbReference type="InterPro" id="IPR003663">
    <property type="entry name" value="Sugar/inositol_transpt"/>
</dbReference>
<feature type="transmembrane region" description="Helical" evidence="7">
    <location>
        <begin position="250"/>
        <end position="271"/>
    </location>
</feature>
<accession>A0A7H8R4A2</accession>
<dbReference type="InterPro" id="IPR036259">
    <property type="entry name" value="MFS_trans_sf"/>
</dbReference>
<evidence type="ECO:0000313" key="10">
    <source>
        <dbReference type="Proteomes" id="UP000509510"/>
    </source>
</evidence>
<comment type="similarity">
    <text evidence="2">Belongs to the major facilitator superfamily. Sugar transporter (TC 2.A.1.1) family.</text>
</comment>
<dbReference type="Pfam" id="PF00083">
    <property type="entry name" value="Sugar_tr"/>
    <property type="match status" value="1"/>
</dbReference>
<evidence type="ECO:0000256" key="5">
    <source>
        <dbReference type="ARBA" id="ARBA00022989"/>
    </source>
</evidence>
<organism evidence="9 10">
    <name type="scientific">Talaromyces rugulosus</name>
    <name type="common">Penicillium rugulosum</name>
    <dbReference type="NCBI Taxonomy" id="121627"/>
    <lineage>
        <taxon>Eukaryota</taxon>
        <taxon>Fungi</taxon>
        <taxon>Dikarya</taxon>
        <taxon>Ascomycota</taxon>
        <taxon>Pezizomycotina</taxon>
        <taxon>Eurotiomycetes</taxon>
        <taxon>Eurotiomycetidae</taxon>
        <taxon>Eurotiales</taxon>
        <taxon>Trichocomaceae</taxon>
        <taxon>Talaromyces</taxon>
        <taxon>Talaromyces sect. Islandici</taxon>
    </lineage>
</organism>
<feature type="transmembrane region" description="Helical" evidence="7">
    <location>
        <begin position="283"/>
        <end position="306"/>
    </location>
</feature>
<keyword evidence="3" id="KW-0813">Transport</keyword>
<dbReference type="AlphaFoldDB" id="A0A7H8R4A2"/>
<keyword evidence="4 7" id="KW-0812">Transmembrane</keyword>
<dbReference type="PRINTS" id="PR00171">
    <property type="entry name" value="SUGRTRNSPORT"/>
</dbReference>
<evidence type="ECO:0000256" key="7">
    <source>
        <dbReference type="SAM" id="Phobius"/>
    </source>
</evidence>
<keyword evidence="6 7" id="KW-0472">Membrane</keyword>
<feature type="transmembrane region" description="Helical" evidence="7">
    <location>
        <begin position="350"/>
        <end position="369"/>
    </location>
</feature>
<feature type="domain" description="Major facilitator superfamily (MFS) profile" evidence="8">
    <location>
        <begin position="1"/>
        <end position="373"/>
    </location>
</feature>
<dbReference type="PANTHER" id="PTHR48022">
    <property type="entry name" value="PLASTIDIC GLUCOSE TRANSPORTER 4"/>
    <property type="match status" value="1"/>
</dbReference>
<dbReference type="OrthoDB" id="5296287at2759"/>
<proteinExistence type="inferred from homology"/>
<protein>
    <recommendedName>
        <fullName evidence="8">Major facilitator superfamily (MFS) profile domain-containing protein</fullName>
    </recommendedName>
</protein>
<feature type="transmembrane region" description="Helical" evidence="7">
    <location>
        <begin position="80"/>
        <end position="101"/>
    </location>
</feature>